<dbReference type="GeneID" id="59333795"/>
<feature type="compositionally biased region" description="Polar residues" evidence="9">
    <location>
        <begin position="92"/>
        <end position="105"/>
    </location>
</feature>
<dbReference type="GO" id="GO:0005829">
    <property type="term" value="C:cytosol"/>
    <property type="evidence" value="ECO:0007669"/>
    <property type="project" value="TreeGrafter"/>
</dbReference>
<evidence type="ECO:0000256" key="6">
    <source>
        <dbReference type="ARBA" id="ARBA00023004"/>
    </source>
</evidence>
<evidence type="ECO:0000256" key="3">
    <source>
        <dbReference type="ARBA" id="ARBA00022723"/>
    </source>
</evidence>
<feature type="compositionally biased region" description="Acidic residues" evidence="9">
    <location>
        <begin position="300"/>
        <end position="318"/>
    </location>
</feature>
<organism evidence="10 11">
    <name type="scientific">Letharia lupina</name>
    <dbReference type="NCBI Taxonomy" id="560253"/>
    <lineage>
        <taxon>Eukaryota</taxon>
        <taxon>Fungi</taxon>
        <taxon>Dikarya</taxon>
        <taxon>Ascomycota</taxon>
        <taxon>Pezizomycotina</taxon>
        <taxon>Lecanoromycetes</taxon>
        <taxon>OSLEUM clade</taxon>
        <taxon>Lecanoromycetidae</taxon>
        <taxon>Lecanorales</taxon>
        <taxon>Lecanorineae</taxon>
        <taxon>Parmeliaceae</taxon>
        <taxon>Letharia</taxon>
    </lineage>
</organism>
<feature type="compositionally biased region" description="Pro residues" evidence="9">
    <location>
        <begin position="111"/>
        <end position="120"/>
    </location>
</feature>
<dbReference type="HAMAP" id="MF_02040">
    <property type="entry name" value="Mrp_NBP35"/>
    <property type="match status" value="1"/>
</dbReference>
<feature type="region of interest" description="Disordered" evidence="9">
    <location>
        <begin position="295"/>
        <end position="330"/>
    </location>
</feature>
<feature type="region of interest" description="Disordered" evidence="9">
    <location>
        <begin position="92"/>
        <end position="125"/>
    </location>
</feature>
<comment type="similarity">
    <text evidence="8">Belongs to the Mrp/NBP35 ATP-binding proteins family. NUBP2/CFD1 subfamily.</text>
</comment>
<evidence type="ECO:0000256" key="2">
    <source>
        <dbReference type="ARBA" id="ARBA00022490"/>
    </source>
</evidence>
<feature type="binding site" evidence="8">
    <location>
        <position position="250"/>
    </location>
    <ligand>
        <name>[4Fe-4S] cluster</name>
        <dbReference type="ChEBI" id="CHEBI:49883"/>
        <note>ligand shared between dimeric partners</note>
    </ligand>
</feature>
<dbReference type="GO" id="GO:0046872">
    <property type="term" value="F:metal ion binding"/>
    <property type="evidence" value="ECO:0007669"/>
    <property type="project" value="UniProtKB-KW"/>
</dbReference>
<sequence length="372" mass="39037">MSLDNVKHIVLVLSGKGGVGKSSITTQLALSLSLAGHSVGILDIDLTGPSIPRLLGLESAKITQAPGGWLPCEVHSSQTLPPIATPILSQVQNGASGSAPSTNEAKLNGHGPPPPPPPPNAGVQTEESNMIGSLHAISLALLLPSRSSAIVWRGPKKTAMVRQFLTDVLWPPTDYLLIDTPPGTSDEHISLAETLQSKSLPGQLAGAVIVTTPQAVAISDVRKEVNFCRKVGVEVLGVVENMSGYVCECCGERANLFGKGGGEVMAGSFEVPFLGGVPVDRQWGVLVEEGRRPGYGVVENSEEGQEEGEEEKEGEGEGEEGRAKSGALEIDKDSREEGLLVDRYRSCSLCGVFEGITKQLIDIVRGRSNGAV</sequence>
<keyword evidence="6 8" id="KW-0408">Iron</keyword>
<accession>A0A8H6C917</accession>
<dbReference type="GO" id="GO:0016226">
    <property type="term" value="P:iron-sulfur cluster assembly"/>
    <property type="evidence" value="ECO:0007669"/>
    <property type="project" value="UniProtKB-UniRule"/>
</dbReference>
<dbReference type="InterPro" id="IPR028600">
    <property type="entry name" value="NUBP2/Cfd1_eukaryotes"/>
</dbReference>
<evidence type="ECO:0000256" key="7">
    <source>
        <dbReference type="ARBA" id="ARBA00023014"/>
    </source>
</evidence>
<evidence type="ECO:0000313" key="11">
    <source>
        <dbReference type="Proteomes" id="UP000593566"/>
    </source>
</evidence>
<keyword evidence="3 8" id="KW-0479">Metal-binding</keyword>
<dbReference type="EMBL" id="JACCJB010000021">
    <property type="protein sequence ID" value="KAF6218846.1"/>
    <property type="molecule type" value="Genomic_DNA"/>
</dbReference>
<comment type="subcellular location">
    <subcellularLocation>
        <location evidence="8">Cytoplasm</location>
    </subcellularLocation>
</comment>
<evidence type="ECO:0000256" key="5">
    <source>
        <dbReference type="ARBA" id="ARBA00022840"/>
    </source>
</evidence>
<dbReference type="RefSeq" id="XP_037148281.1">
    <property type="nucleotide sequence ID" value="XM_037296299.1"/>
</dbReference>
<dbReference type="GO" id="GO:0051539">
    <property type="term" value="F:4 iron, 4 sulfur cluster binding"/>
    <property type="evidence" value="ECO:0007669"/>
    <property type="project" value="UniProtKB-UniRule"/>
</dbReference>
<evidence type="ECO:0008006" key="12">
    <source>
        <dbReference type="Google" id="ProtNLM"/>
    </source>
</evidence>
<dbReference type="AlphaFoldDB" id="A0A8H6C917"/>
<dbReference type="InterPro" id="IPR019591">
    <property type="entry name" value="Mrp/NBP35_ATP-bd"/>
</dbReference>
<dbReference type="HAMAP" id="MF_03039">
    <property type="entry name" value="NUBP2"/>
    <property type="match status" value="1"/>
</dbReference>
<evidence type="ECO:0000256" key="9">
    <source>
        <dbReference type="SAM" id="MobiDB-lite"/>
    </source>
</evidence>
<name>A0A8H6C917_9LECA</name>
<dbReference type="InterPro" id="IPR027417">
    <property type="entry name" value="P-loop_NTPase"/>
</dbReference>
<dbReference type="InterPro" id="IPR033756">
    <property type="entry name" value="YlxH/NBP35"/>
</dbReference>
<evidence type="ECO:0000256" key="8">
    <source>
        <dbReference type="HAMAP-Rule" id="MF_03039"/>
    </source>
</evidence>
<keyword evidence="4 8" id="KW-0547">Nucleotide-binding</keyword>
<protein>
    <recommendedName>
        <fullName evidence="12">Cytosolic Fe-S cluster assembly factor CFD1</fullName>
    </recommendedName>
</protein>
<keyword evidence="5 8" id="KW-0067">ATP-binding</keyword>
<dbReference type="Proteomes" id="UP000593566">
    <property type="component" value="Unassembled WGS sequence"/>
</dbReference>
<feature type="binding site" evidence="8">
    <location>
        <position position="247"/>
    </location>
    <ligand>
        <name>[4Fe-4S] cluster</name>
        <dbReference type="ChEBI" id="CHEBI:49883"/>
        <note>ligand shared between dimeric partners</note>
    </ligand>
</feature>
<dbReference type="SUPFAM" id="SSF52540">
    <property type="entry name" value="P-loop containing nucleoside triphosphate hydrolases"/>
    <property type="match status" value="1"/>
</dbReference>
<evidence type="ECO:0000313" key="10">
    <source>
        <dbReference type="EMBL" id="KAF6218846.1"/>
    </source>
</evidence>
<keyword evidence="7 8" id="KW-0411">Iron-sulfur</keyword>
<reference evidence="10 11" key="1">
    <citation type="journal article" date="2020" name="Genomics">
        <title>Complete, high-quality genomes from long-read metagenomic sequencing of two wolf lichen thalli reveals enigmatic genome architecture.</title>
        <authorList>
            <person name="McKenzie S.K."/>
            <person name="Walston R.F."/>
            <person name="Allen J.L."/>
        </authorList>
    </citation>
    <scope>NUCLEOTIDE SEQUENCE [LARGE SCALE GENOMIC DNA]</scope>
    <source>
        <strain evidence="10">WasteWater1</strain>
    </source>
</reference>
<dbReference type="PANTHER" id="PTHR23264">
    <property type="entry name" value="NUCLEOTIDE-BINDING PROTEIN NBP35 YEAST -RELATED"/>
    <property type="match status" value="1"/>
</dbReference>
<dbReference type="PANTHER" id="PTHR23264:SF19">
    <property type="entry name" value="CYTOSOLIC FE-S CLUSTER ASSEMBLY FACTOR NUBP2"/>
    <property type="match status" value="1"/>
</dbReference>
<dbReference type="GO" id="GO:0005524">
    <property type="term" value="F:ATP binding"/>
    <property type="evidence" value="ECO:0007669"/>
    <property type="project" value="UniProtKB-KW"/>
</dbReference>
<evidence type="ECO:0000256" key="4">
    <source>
        <dbReference type="ARBA" id="ARBA00022741"/>
    </source>
</evidence>
<keyword evidence="11" id="KW-1185">Reference proteome</keyword>
<comment type="function">
    <text evidence="8">Component of the cytosolic iron-sulfur (Fe/S) protein assembly (CIA) machinery. Required for maturation of extramitochondrial Fe-S proteins. The NBP35-CFD1 heterotetramer forms a Fe-S scaffold complex, mediating the de novo assembly of an Fe-S cluster and its transfer to target apoproteins.</text>
</comment>
<keyword evidence="1 8" id="KW-0004">4Fe-4S</keyword>
<comment type="caution">
    <text evidence="10">The sequence shown here is derived from an EMBL/GenBank/DDBJ whole genome shotgun (WGS) entry which is preliminary data.</text>
</comment>
<dbReference type="GO" id="GO:0140663">
    <property type="term" value="F:ATP-dependent FeS chaperone activity"/>
    <property type="evidence" value="ECO:0007669"/>
    <property type="project" value="InterPro"/>
</dbReference>
<proteinExistence type="inferred from homology"/>
<dbReference type="Gene3D" id="3.40.50.300">
    <property type="entry name" value="P-loop containing nucleotide triphosphate hydrolases"/>
    <property type="match status" value="1"/>
</dbReference>
<dbReference type="CDD" id="cd02037">
    <property type="entry name" value="Mrp_NBP35"/>
    <property type="match status" value="1"/>
</dbReference>
<evidence type="ECO:0000256" key="1">
    <source>
        <dbReference type="ARBA" id="ARBA00022485"/>
    </source>
</evidence>
<dbReference type="Pfam" id="PF10609">
    <property type="entry name" value="ParA"/>
    <property type="match status" value="2"/>
</dbReference>
<feature type="compositionally biased region" description="Basic and acidic residues" evidence="9">
    <location>
        <begin position="319"/>
        <end position="330"/>
    </location>
</feature>
<keyword evidence="2 8" id="KW-0963">Cytoplasm</keyword>
<gene>
    <name evidence="10" type="ORF">HO133_005389</name>
</gene>
<feature type="binding site" evidence="8">
    <location>
        <begin position="15"/>
        <end position="22"/>
    </location>
    <ligand>
        <name>ATP</name>
        <dbReference type="ChEBI" id="CHEBI:30616"/>
    </ligand>
</feature>